<dbReference type="Gene3D" id="3.10.129.130">
    <property type="match status" value="1"/>
</dbReference>
<dbReference type="InterPro" id="IPR025911">
    <property type="entry name" value="ToxN/AbiQ_toxin"/>
</dbReference>
<dbReference type="EMBL" id="JAKVPQ010000005">
    <property type="protein sequence ID" value="MCH4285167.1"/>
    <property type="molecule type" value="Genomic_DNA"/>
</dbReference>
<name>A0ABS9R6A3_9FIRM</name>
<proteinExistence type="predicted"/>
<dbReference type="Pfam" id="PF13958">
    <property type="entry name" value="ToxN_toxin"/>
    <property type="match status" value="1"/>
</dbReference>
<accession>A0ABS9R6A3</accession>
<gene>
    <name evidence="1" type="ORF">LQE99_08490</name>
</gene>
<dbReference type="InterPro" id="IPR053735">
    <property type="entry name" value="Type_III_TA_endoRNase"/>
</dbReference>
<keyword evidence="2" id="KW-1185">Reference proteome</keyword>
<sequence length="205" mass="24615">MKNREGPTLVDKKIEIALSNLNFYLKLKRGEKMDELTLLDQKIRFYEVEDEYRRYLYQFDKKVSLKSDRKYTGIIVSLENIFYVIPLTSKPLRKDGRKRNKRTTVEIYNESGILISALLINNMIPVDLRYCNLVNIEKEKYKDYLISEYTYLRKKEVIKEILLKVSNVYDIVKHDKDDFLKSFCCDFKLLEDKCVIYKKQKPHLK</sequence>
<comment type="caution">
    <text evidence="1">The sequence shown here is derived from an EMBL/GenBank/DDBJ whole genome shotgun (WGS) entry which is preliminary data.</text>
</comment>
<organism evidence="1 2">
    <name type="scientific">Amedibacillus hominis</name>
    <dbReference type="NCBI Taxonomy" id="2897776"/>
    <lineage>
        <taxon>Bacteria</taxon>
        <taxon>Bacillati</taxon>
        <taxon>Bacillota</taxon>
        <taxon>Erysipelotrichia</taxon>
        <taxon>Erysipelotrichales</taxon>
        <taxon>Erysipelotrichaceae</taxon>
        <taxon>Amedibacillus</taxon>
    </lineage>
</organism>
<dbReference type="Proteomes" id="UP001202402">
    <property type="component" value="Unassembled WGS sequence"/>
</dbReference>
<protein>
    <submittedName>
        <fullName evidence="1">Type III toxin-antitoxin system ToxN/AbiQ family toxin</fullName>
    </submittedName>
</protein>
<evidence type="ECO:0000313" key="2">
    <source>
        <dbReference type="Proteomes" id="UP001202402"/>
    </source>
</evidence>
<evidence type="ECO:0000313" key="1">
    <source>
        <dbReference type="EMBL" id="MCH4285167.1"/>
    </source>
</evidence>
<dbReference type="RefSeq" id="WP_117452395.1">
    <property type="nucleotide sequence ID" value="NZ_JAKVPQ010000005.1"/>
</dbReference>
<reference evidence="1 2" key="1">
    <citation type="submission" date="2022-02" db="EMBL/GenBank/DDBJ databases">
        <title>Genome of Erysipelotrichaceae sp. nov. NSJ-176 isolated from human feces.</title>
        <authorList>
            <person name="Abdugheni R."/>
        </authorList>
    </citation>
    <scope>NUCLEOTIDE SEQUENCE [LARGE SCALE GENOMIC DNA]</scope>
    <source>
        <strain evidence="1 2">NSJ-176</strain>
    </source>
</reference>